<gene>
    <name evidence="2" type="ORF">APHIGO_LOCUS7609</name>
</gene>
<sequence>MHYISILIYKLVSARLTRTLVSLGHAHFSTANYVFELFILYWSTIYYNSHAYILFIFMHCPAYTRDRGEKDEKKMYFGGGCGADFAKDVHFVSRAWPVTSRRAFTNLHRAPTLAAPPLSWRRLHTHARTYTHIHTYTHVCAARAQ</sequence>
<protein>
    <submittedName>
        <fullName evidence="2">Uncharacterized protein</fullName>
    </submittedName>
</protein>
<name>A0A9P0J3M1_APHGO</name>
<dbReference type="AlphaFoldDB" id="A0A9P0J3M1"/>
<reference evidence="2" key="2">
    <citation type="submission" date="2022-10" db="EMBL/GenBank/DDBJ databases">
        <authorList>
            <consortium name="ENA_rothamsted_submissions"/>
            <consortium name="culmorum"/>
            <person name="King R."/>
        </authorList>
    </citation>
    <scope>NUCLEOTIDE SEQUENCE</scope>
</reference>
<feature type="transmembrane region" description="Helical" evidence="1">
    <location>
        <begin position="45"/>
        <end position="64"/>
    </location>
</feature>
<evidence type="ECO:0000256" key="1">
    <source>
        <dbReference type="SAM" id="Phobius"/>
    </source>
</evidence>
<evidence type="ECO:0000313" key="2">
    <source>
        <dbReference type="EMBL" id="CAH1726782.1"/>
    </source>
</evidence>
<proteinExistence type="predicted"/>
<keyword evidence="1" id="KW-0472">Membrane</keyword>
<evidence type="ECO:0000313" key="3">
    <source>
        <dbReference type="Proteomes" id="UP001154329"/>
    </source>
</evidence>
<dbReference type="Proteomes" id="UP001154329">
    <property type="component" value="Chromosome 2"/>
</dbReference>
<dbReference type="EMBL" id="OU899035">
    <property type="protein sequence ID" value="CAH1726782.1"/>
    <property type="molecule type" value="Genomic_DNA"/>
</dbReference>
<accession>A0A9P0J3M1</accession>
<keyword evidence="3" id="KW-1185">Reference proteome</keyword>
<keyword evidence="1" id="KW-0812">Transmembrane</keyword>
<organism evidence="2 3">
    <name type="scientific">Aphis gossypii</name>
    <name type="common">Cotton aphid</name>
    <dbReference type="NCBI Taxonomy" id="80765"/>
    <lineage>
        <taxon>Eukaryota</taxon>
        <taxon>Metazoa</taxon>
        <taxon>Ecdysozoa</taxon>
        <taxon>Arthropoda</taxon>
        <taxon>Hexapoda</taxon>
        <taxon>Insecta</taxon>
        <taxon>Pterygota</taxon>
        <taxon>Neoptera</taxon>
        <taxon>Paraneoptera</taxon>
        <taxon>Hemiptera</taxon>
        <taxon>Sternorrhyncha</taxon>
        <taxon>Aphidomorpha</taxon>
        <taxon>Aphidoidea</taxon>
        <taxon>Aphididae</taxon>
        <taxon>Aphidini</taxon>
        <taxon>Aphis</taxon>
        <taxon>Aphis</taxon>
    </lineage>
</organism>
<keyword evidence="1" id="KW-1133">Transmembrane helix</keyword>
<reference evidence="2" key="1">
    <citation type="submission" date="2022-02" db="EMBL/GenBank/DDBJ databases">
        <authorList>
            <person name="King R."/>
        </authorList>
    </citation>
    <scope>NUCLEOTIDE SEQUENCE</scope>
</reference>